<proteinExistence type="predicted"/>
<keyword evidence="2" id="KW-1185">Reference proteome</keyword>
<name>A0A368YZC6_9HYPH</name>
<evidence type="ECO:0000313" key="2">
    <source>
        <dbReference type="Proteomes" id="UP000253324"/>
    </source>
</evidence>
<organism evidence="1 2">
    <name type="scientific">Phyllobacterium bourgognense</name>
    <dbReference type="NCBI Taxonomy" id="314236"/>
    <lineage>
        <taxon>Bacteria</taxon>
        <taxon>Pseudomonadati</taxon>
        <taxon>Pseudomonadota</taxon>
        <taxon>Alphaproteobacteria</taxon>
        <taxon>Hyphomicrobiales</taxon>
        <taxon>Phyllobacteriaceae</taxon>
        <taxon>Phyllobacterium</taxon>
    </lineage>
</organism>
<gene>
    <name evidence="1" type="ORF">C7476_103409</name>
</gene>
<dbReference type="AlphaFoldDB" id="A0A368YZC6"/>
<comment type="caution">
    <text evidence="1">The sequence shown here is derived from an EMBL/GenBank/DDBJ whole genome shotgun (WGS) entry which is preliminary data.</text>
</comment>
<evidence type="ECO:0000313" key="1">
    <source>
        <dbReference type="EMBL" id="RCW85560.1"/>
    </source>
</evidence>
<protein>
    <submittedName>
        <fullName evidence="1">Uncharacterized protein</fullName>
    </submittedName>
</protein>
<dbReference type="EMBL" id="QPJM01000003">
    <property type="protein sequence ID" value="RCW85560.1"/>
    <property type="molecule type" value="Genomic_DNA"/>
</dbReference>
<dbReference type="Proteomes" id="UP000253324">
    <property type="component" value="Unassembled WGS sequence"/>
</dbReference>
<reference evidence="1 2" key="1">
    <citation type="submission" date="2018-07" db="EMBL/GenBank/DDBJ databases">
        <title>Genomic Encyclopedia of Type Strains, Phase III (KMG-III): the genomes of soil and plant-associated and newly described type strains.</title>
        <authorList>
            <person name="Whitman W."/>
        </authorList>
    </citation>
    <scope>NUCLEOTIDE SEQUENCE [LARGE SCALE GENOMIC DNA]</scope>
    <source>
        <strain evidence="1 2">31-25a</strain>
    </source>
</reference>
<accession>A0A368YZC6</accession>
<sequence>MNKVRTVVAFRLQPISAKQGGQDPQVLCGFGLRTEVLQQKATRQ</sequence>